<dbReference type="InterPro" id="IPR040097">
    <property type="entry name" value="FAAL/FAAC"/>
</dbReference>
<evidence type="ECO:0000259" key="6">
    <source>
        <dbReference type="Pfam" id="PF23024"/>
    </source>
</evidence>
<feature type="domain" description="AMP-dependent synthetase/ligase" evidence="5">
    <location>
        <begin position="21"/>
        <end position="405"/>
    </location>
</feature>
<sequence>MGFEPVSRVLAGRAADNGPAFTFIDYLDHPDGVGHTLTWSELDSRARAVAARLAEVSVPGERVALLCPQNLDYVTGFFGALYAGMIAVPLFAPEVSSHATRLVGALADCDPQVWLTSRTVLPAIDDLLEQQPVPRPKQILAVDTLPDADFEPVPAFADQAAYLQYTSGSTRKPAGAVISHGALAANVSQARAAFDVDKNSTCVGWLPLFHDMGLVNLVALPVGVGCRSVFTTPFAFVRKPVRWLTMLSAYPDVITAAPNFAFDHAAAGMYEKDRAELDLSNVKAIINGSEPVRAETVRDFLVVAGPLGFRASAHRPSYGLAEATVFVSTTPPGTAPKVVAFDRTRLGPGERAVLVDEHADRATRLVSVGRSVGQDVRIVVDGRETQDGVVGEIWVHGPNVADGYWRQPERSAETFDGRLTGGKPDAGWLRTGDLGVIHAGELYVTGRLKDLVIVDGTNHYPQDIETTVQQAHPAIRRDRVAVFGIERDGREGPVVVAEHSSHVTLEDDLAGEIGRRVRAAVSQRHDLRLLDFVLVPPGAVSRTSSGKIARSATRRRYLDGDLR</sequence>
<evidence type="ECO:0000259" key="5">
    <source>
        <dbReference type="Pfam" id="PF00501"/>
    </source>
</evidence>
<gene>
    <name evidence="7" type="ORF">GC106_73110</name>
</gene>
<dbReference type="CDD" id="cd05931">
    <property type="entry name" value="FAAL"/>
    <property type="match status" value="1"/>
</dbReference>
<dbReference type="Gene3D" id="3.30.300.30">
    <property type="match status" value="1"/>
</dbReference>
<dbReference type="InterPro" id="IPR042099">
    <property type="entry name" value="ANL_N_sf"/>
</dbReference>
<comment type="caution">
    <text evidence="7">The sequence shown here is derived from an EMBL/GenBank/DDBJ whole genome shotgun (WGS) entry which is preliminary data.</text>
</comment>
<dbReference type="GO" id="GO:0016874">
    <property type="term" value="F:ligase activity"/>
    <property type="evidence" value="ECO:0007669"/>
    <property type="project" value="UniProtKB-KW"/>
</dbReference>
<dbReference type="InterPro" id="IPR025110">
    <property type="entry name" value="AMP-bd_C"/>
</dbReference>
<evidence type="ECO:0000313" key="8">
    <source>
        <dbReference type="Proteomes" id="UP000763557"/>
    </source>
</evidence>
<dbReference type="Pfam" id="PF00501">
    <property type="entry name" value="AMP-binding"/>
    <property type="match status" value="1"/>
</dbReference>
<proteinExistence type="inferred from homology"/>
<dbReference type="EMBL" id="JAAATY010000033">
    <property type="protein sequence ID" value="NRN70049.1"/>
    <property type="molecule type" value="Genomic_DNA"/>
</dbReference>
<keyword evidence="2 7" id="KW-0436">Ligase</keyword>
<dbReference type="InterPro" id="IPR045851">
    <property type="entry name" value="AMP-bd_C_sf"/>
</dbReference>
<accession>A0ABX2FFY3</accession>
<protein>
    <submittedName>
        <fullName evidence="7">AMP-dependent synthetase and ligase</fullName>
    </submittedName>
</protein>
<evidence type="ECO:0000256" key="1">
    <source>
        <dbReference type="ARBA" id="ARBA00006432"/>
    </source>
</evidence>
<dbReference type="PANTHER" id="PTHR22754">
    <property type="entry name" value="DISCO-INTERACTING PROTEIN 2 DIP2 -RELATED"/>
    <property type="match status" value="1"/>
</dbReference>
<keyword evidence="8" id="KW-1185">Reference proteome</keyword>
<feature type="domain" description="AMP-binding enzyme C-terminal" evidence="6">
    <location>
        <begin position="450"/>
        <end position="562"/>
    </location>
</feature>
<organism evidence="7 8">
    <name type="scientific">Kibdelosporangium persicum</name>
    <dbReference type="NCBI Taxonomy" id="2698649"/>
    <lineage>
        <taxon>Bacteria</taxon>
        <taxon>Bacillati</taxon>
        <taxon>Actinomycetota</taxon>
        <taxon>Actinomycetes</taxon>
        <taxon>Pseudonocardiales</taxon>
        <taxon>Pseudonocardiaceae</taxon>
        <taxon>Kibdelosporangium</taxon>
    </lineage>
</organism>
<dbReference type="InterPro" id="IPR000873">
    <property type="entry name" value="AMP-dep_synth/lig_dom"/>
</dbReference>
<evidence type="ECO:0000256" key="2">
    <source>
        <dbReference type="ARBA" id="ARBA00022598"/>
    </source>
</evidence>
<evidence type="ECO:0000256" key="3">
    <source>
        <dbReference type="ARBA" id="ARBA00022832"/>
    </source>
</evidence>
<dbReference type="Proteomes" id="UP000763557">
    <property type="component" value="Unassembled WGS sequence"/>
</dbReference>
<name>A0ABX2FFY3_9PSEU</name>
<dbReference type="Pfam" id="PF23024">
    <property type="entry name" value="AMP-dom_DIP2-like"/>
    <property type="match status" value="1"/>
</dbReference>
<dbReference type="Gene3D" id="3.40.50.12780">
    <property type="entry name" value="N-terminal domain of ligase-like"/>
    <property type="match status" value="1"/>
</dbReference>
<evidence type="ECO:0000256" key="4">
    <source>
        <dbReference type="ARBA" id="ARBA00023098"/>
    </source>
</evidence>
<keyword evidence="4" id="KW-0443">Lipid metabolism</keyword>
<keyword evidence="3" id="KW-0276">Fatty acid metabolism</keyword>
<comment type="similarity">
    <text evidence="1">Belongs to the ATP-dependent AMP-binding enzyme family.</text>
</comment>
<reference evidence="7 8" key="1">
    <citation type="submission" date="2020-01" db="EMBL/GenBank/DDBJ databases">
        <title>Kibdelosporangium persica a novel Actinomycetes from a hot desert in Iran.</title>
        <authorList>
            <person name="Safaei N."/>
            <person name="Zaburannyi N."/>
            <person name="Mueller R."/>
            <person name="Wink J."/>
        </authorList>
    </citation>
    <scope>NUCLEOTIDE SEQUENCE [LARGE SCALE GENOMIC DNA]</scope>
    <source>
        <strain evidence="7 8">4NS15</strain>
    </source>
</reference>
<dbReference type="SUPFAM" id="SSF56801">
    <property type="entry name" value="Acetyl-CoA synthetase-like"/>
    <property type="match status" value="1"/>
</dbReference>
<evidence type="ECO:0000313" key="7">
    <source>
        <dbReference type="EMBL" id="NRN70049.1"/>
    </source>
</evidence>
<dbReference type="PANTHER" id="PTHR22754:SF32">
    <property type="entry name" value="DISCO-INTERACTING PROTEIN 2"/>
    <property type="match status" value="1"/>
</dbReference>